<feature type="domain" description="AAA+ ATPase" evidence="5">
    <location>
        <begin position="129"/>
        <end position="270"/>
    </location>
</feature>
<dbReference type="Pfam" id="PF17863">
    <property type="entry name" value="AAA_lid_2"/>
    <property type="match status" value="1"/>
</dbReference>
<dbReference type="PANTHER" id="PTHR42759">
    <property type="entry name" value="MOXR FAMILY PROTEIN"/>
    <property type="match status" value="1"/>
</dbReference>
<dbReference type="GO" id="GO:0016887">
    <property type="term" value="F:ATP hydrolysis activity"/>
    <property type="evidence" value="ECO:0007669"/>
    <property type="project" value="InterPro"/>
</dbReference>
<feature type="compositionally biased region" description="Basic and acidic residues" evidence="4">
    <location>
        <begin position="42"/>
        <end position="51"/>
    </location>
</feature>
<proteinExistence type="inferred from homology"/>
<dbReference type="InterPro" id="IPR011703">
    <property type="entry name" value="ATPase_AAA-3"/>
</dbReference>
<dbReference type="PANTHER" id="PTHR42759:SF5">
    <property type="entry name" value="METHANOL DEHYDROGENASE REGULATOR"/>
    <property type="match status" value="1"/>
</dbReference>
<evidence type="ECO:0000256" key="4">
    <source>
        <dbReference type="SAM" id="MobiDB-lite"/>
    </source>
</evidence>
<evidence type="ECO:0000259" key="5">
    <source>
        <dbReference type="SMART" id="SM00382"/>
    </source>
</evidence>
<evidence type="ECO:0000256" key="1">
    <source>
        <dbReference type="ARBA" id="ARBA00022741"/>
    </source>
</evidence>
<dbReference type="Gene3D" id="1.10.8.80">
    <property type="entry name" value="Magnesium chelatase subunit I, C-Terminal domain"/>
    <property type="match status" value="1"/>
</dbReference>
<dbReference type="InterPro" id="IPR041628">
    <property type="entry name" value="ChlI/MoxR_AAA_lid"/>
</dbReference>
<dbReference type="CDD" id="cd00009">
    <property type="entry name" value="AAA"/>
    <property type="match status" value="1"/>
</dbReference>
<dbReference type="InterPro" id="IPR027417">
    <property type="entry name" value="P-loop_NTPase"/>
</dbReference>
<gene>
    <name evidence="6" type="primary">ravA_1</name>
    <name evidence="6" type="ORF">SV7mr_11220</name>
</gene>
<reference evidence="6 7" key="1">
    <citation type="submission" date="2019-02" db="EMBL/GenBank/DDBJ databases">
        <title>Deep-cultivation of Planctomycetes and their phenomic and genomic characterization uncovers novel biology.</title>
        <authorList>
            <person name="Wiegand S."/>
            <person name="Jogler M."/>
            <person name="Boedeker C."/>
            <person name="Pinto D."/>
            <person name="Vollmers J."/>
            <person name="Rivas-Marin E."/>
            <person name="Kohn T."/>
            <person name="Peeters S.H."/>
            <person name="Heuer A."/>
            <person name="Rast P."/>
            <person name="Oberbeckmann S."/>
            <person name="Bunk B."/>
            <person name="Jeske O."/>
            <person name="Meyerdierks A."/>
            <person name="Storesund J.E."/>
            <person name="Kallscheuer N."/>
            <person name="Luecker S."/>
            <person name="Lage O.M."/>
            <person name="Pohl T."/>
            <person name="Merkel B.J."/>
            <person name="Hornburger P."/>
            <person name="Mueller R.-W."/>
            <person name="Bruemmer F."/>
            <person name="Labrenz M."/>
            <person name="Spormann A.M."/>
            <person name="Op den Camp H."/>
            <person name="Overmann J."/>
            <person name="Amann R."/>
            <person name="Jetten M.S.M."/>
            <person name="Mascher T."/>
            <person name="Medema M.H."/>
            <person name="Devos D.P."/>
            <person name="Kaster A.-K."/>
            <person name="Ovreas L."/>
            <person name="Rohde M."/>
            <person name="Galperin M.Y."/>
            <person name="Jogler C."/>
        </authorList>
    </citation>
    <scope>NUCLEOTIDE SEQUENCE [LARGE SCALE GENOMIC DNA]</scope>
    <source>
        <strain evidence="6 7">SV_7m_r</strain>
    </source>
</reference>
<accession>A0A517SR87</accession>
<name>A0A517SR87_9BACT</name>
<dbReference type="FunFam" id="3.40.50.300:FF:000640">
    <property type="entry name" value="MoxR family ATPase"/>
    <property type="match status" value="1"/>
</dbReference>
<evidence type="ECO:0000313" key="6">
    <source>
        <dbReference type="EMBL" id="QDT58629.1"/>
    </source>
</evidence>
<dbReference type="Gene3D" id="3.40.50.300">
    <property type="entry name" value="P-loop containing nucleotide triphosphate hydrolases"/>
    <property type="match status" value="1"/>
</dbReference>
<feature type="compositionally biased region" description="Polar residues" evidence="4">
    <location>
        <begin position="52"/>
        <end position="67"/>
    </location>
</feature>
<dbReference type="GO" id="GO:0005524">
    <property type="term" value="F:ATP binding"/>
    <property type="evidence" value="ECO:0007669"/>
    <property type="project" value="UniProtKB-KW"/>
</dbReference>
<keyword evidence="7" id="KW-1185">Reference proteome</keyword>
<dbReference type="InterPro" id="IPR003593">
    <property type="entry name" value="AAA+_ATPase"/>
</dbReference>
<dbReference type="Proteomes" id="UP000315003">
    <property type="component" value="Chromosome"/>
</dbReference>
<comment type="similarity">
    <text evidence="3">Belongs to the MoxR family.</text>
</comment>
<feature type="region of interest" description="Disordered" evidence="4">
    <location>
        <begin position="36"/>
        <end position="71"/>
    </location>
</feature>
<evidence type="ECO:0000256" key="3">
    <source>
        <dbReference type="ARBA" id="ARBA00061607"/>
    </source>
</evidence>
<keyword evidence="2" id="KW-0067">ATP-binding</keyword>
<dbReference type="Pfam" id="PF07726">
    <property type="entry name" value="AAA_3"/>
    <property type="match status" value="1"/>
</dbReference>
<dbReference type="SUPFAM" id="SSF52540">
    <property type="entry name" value="P-loop containing nucleoside triphosphate hydrolases"/>
    <property type="match status" value="1"/>
</dbReference>
<keyword evidence="1" id="KW-0547">Nucleotide-binding</keyword>
<dbReference type="AlphaFoldDB" id="A0A517SR87"/>
<dbReference type="InterPro" id="IPR050764">
    <property type="entry name" value="CbbQ/NirQ/NorQ/GpvN"/>
</dbReference>
<evidence type="ECO:0000313" key="7">
    <source>
        <dbReference type="Proteomes" id="UP000315003"/>
    </source>
</evidence>
<protein>
    <submittedName>
        <fullName evidence="6">ATPase RavA</fullName>
    </submittedName>
</protein>
<dbReference type="EMBL" id="CP036272">
    <property type="protein sequence ID" value="QDT58629.1"/>
    <property type="molecule type" value="Genomic_DNA"/>
</dbReference>
<dbReference type="SMART" id="SM00382">
    <property type="entry name" value="AAA"/>
    <property type="match status" value="1"/>
</dbReference>
<evidence type="ECO:0000256" key="2">
    <source>
        <dbReference type="ARBA" id="ARBA00022840"/>
    </source>
</evidence>
<organism evidence="6 7">
    <name type="scientific">Stieleria bergensis</name>
    <dbReference type="NCBI Taxonomy" id="2528025"/>
    <lineage>
        <taxon>Bacteria</taxon>
        <taxon>Pseudomonadati</taxon>
        <taxon>Planctomycetota</taxon>
        <taxon>Planctomycetia</taxon>
        <taxon>Pirellulales</taxon>
        <taxon>Pirellulaceae</taxon>
        <taxon>Stieleria</taxon>
    </lineage>
</organism>
<sequence>MLLRVACSAAPKTPCESNLSIYLSAIDRYELSLASEAPVQETDPRDDERQANLDSQQSSFVPRTTGPSGAAALESVSPITTDSASTDPQSVPFSGQALLNKIEAVRDRLHQVIRGKQDVIDAVLTCMLAEGSVLLEDVPGVGKTTLAKAIAALIDLDFERIQCTPDLLPADILGSAIYQAATADFKFRRGPVFCNLLIADEINRASPRTQSALLEAMAESQVTIDTTRYDLPRPFIVIATQNPSGFEGTYPLPESQLDRFLFRLSMDYPDQESEVQLLLDQATHNPLDDLQPVMHGDELAALQQLVREMTVDEKVVQYLVSVIALTRQDGRLSVGASPRGSKMLLRAAQARAVLRKRDYVLPDDVQAVAVSVLAHRITVRAVGATWADAAAIIDDLLEQAEVVV</sequence>